<dbReference type="GO" id="GO:0009279">
    <property type="term" value="C:cell outer membrane"/>
    <property type="evidence" value="ECO:0007669"/>
    <property type="project" value="UniProtKB-SubCell"/>
</dbReference>
<keyword evidence="3" id="KW-1134">Transmembrane beta strand</keyword>
<proteinExistence type="predicted"/>
<evidence type="ECO:0000256" key="9">
    <source>
        <dbReference type="ARBA" id="ARBA00023237"/>
    </source>
</evidence>
<dbReference type="PANTHER" id="PTHR30329:SF21">
    <property type="entry name" value="LIPOPROTEIN YIAD-RELATED"/>
    <property type="match status" value="1"/>
</dbReference>
<evidence type="ECO:0000256" key="2">
    <source>
        <dbReference type="ARBA" id="ARBA00022448"/>
    </source>
</evidence>
<protein>
    <submittedName>
        <fullName evidence="13">OmpA family protein</fullName>
    </submittedName>
</protein>
<reference evidence="13 14" key="1">
    <citation type="journal article" date="2019" name="Nat. Microbiol.">
        <title>Mediterranean grassland soil C-N compound turnover is dependent on rainfall and depth, and is mediated by genomically divergent microorganisms.</title>
        <authorList>
            <person name="Diamond S."/>
            <person name="Andeer P.F."/>
            <person name="Li Z."/>
            <person name="Crits-Christoph A."/>
            <person name="Burstein D."/>
            <person name="Anantharaman K."/>
            <person name="Lane K.R."/>
            <person name="Thomas B.C."/>
            <person name="Pan C."/>
            <person name="Northen T.R."/>
            <person name="Banfield J.F."/>
        </authorList>
    </citation>
    <scope>NUCLEOTIDE SEQUENCE [LARGE SCALE GENOMIC DNA]</scope>
    <source>
        <strain evidence="13">WS_9</strain>
    </source>
</reference>
<dbReference type="InterPro" id="IPR006664">
    <property type="entry name" value="OMP_bac"/>
</dbReference>
<feature type="signal peptide" evidence="11">
    <location>
        <begin position="1"/>
        <end position="24"/>
    </location>
</feature>
<gene>
    <name evidence="13" type="ORF">E6K79_05575</name>
</gene>
<keyword evidence="6" id="KW-0406">Ion transport</keyword>
<evidence type="ECO:0000256" key="7">
    <source>
        <dbReference type="ARBA" id="ARBA00023114"/>
    </source>
</evidence>
<keyword evidence="8 10" id="KW-0472">Membrane</keyword>
<dbReference type="CDD" id="cd07185">
    <property type="entry name" value="OmpA_C-like"/>
    <property type="match status" value="1"/>
</dbReference>
<dbReference type="PRINTS" id="PR01021">
    <property type="entry name" value="OMPADOMAIN"/>
</dbReference>
<evidence type="ECO:0000256" key="6">
    <source>
        <dbReference type="ARBA" id="ARBA00023065"/>
    </source>
</evidence>
<dbReference type="Gene3D" id="2.40.160.20">
    <property type="match status" value="1"/>
</dbReference>
<dbReference type="PROSITE" id="PS51123">
    <property type="entry name" value="OMPA_2"/>
    <property type="match status" value="1"/>
</dbReference>
<keyword evidence="7" id="KW-0626">Porin</keyword>
<evidence type="ECO:0000313" key="13">
    <source>
        <dbReference type="EMBL" id="TMQ65233.1"/>
    </source>
</evidence>
<organism evidence="13 14">
    <name type="scientific">Eiseniibacteriota bacterium</name>
    <dbReference type="NCBI Taxonomy" id="2212470"/>
    <lineage>
        <taxon>Bacteria</taxon>
        <taxon>Candidatus Eiseniibacteriota</taxon>
    </lineage>
</organism>
<dbReference type="Pfam" id="PF00691">
    <property type="entry name" value="OmpA"/>
    <property type="match status" value="1"/>
</dbReference>
<dbReference type="SUPFAM" id="SSF103647">
    <property type="entry name" value="TSP type-3 repeat"/>
    <property type="match status" value="2"/>
</dbReference>
<evidence type="ECO:0000256" key="5">
    <source>
        <dbReference type="ARBA" id="ARBA00022729"/>
    </source>
</evidence>
<comment type="caution">
    <text evidence="13">The sequence shown here is derived from an EMBL/GenBank/DDBJ whole genome shotgun (WGS) entry which is preliminary data.</text>
</comment>
<feature type="domain" description="OmpA-like" evidence="12">
    <location>
        <begin position="341"/>
        <end position="463"/>
    </location>
</feature>
<evidence type="ECO:0000256" key="10">
    <source>
        <dbReference type="PROSITE-ProRule" id="PRU00473"/>
    </source>
</evidence>
<dbReference type="SUPFAM" id="SSF56925">
    <property type="entry name" value="OMPA-like"/>
    <property type="match status" value="1"/>
</dbReference>
<dbReference type="GO" id="GO:0015288">
    <property type="term" value="F:porin activity"/>
    <property type="evidence" value="ECO:0007669"/>
    <property type="project" value="UniProtKB-KW"/>
</dbReference>
<evidence type="ECO:0000256" key="8">
    <source>
        <dbReference type="ARBA" id="ARBA00023136"/>
    </source>
</evidence>
<evidence type="ECO:0000313" key="14">
    <source>
        <dbReference type="Proteomes" id="UP000317691"/>
    </source>
</evidence>
<evidence type="ECO:0000256" key="1">
    <source>
        <dbReference type="ARBA" id="ARBA00004571"/>
    </source>
</evidence>
<dbReference type="InterPro" id="IPR028974">
    <property type="entry name" value="TSP_type-3_rpt"/>
</dbReference>
<dbReference type="Gene3D" id="4.10.1080.10">
    <property type="entry name" value="TSP type-3 repeat"/>
    <property type="match status" value="1"/>
</dbReference>
<dbReference type="Pfam" id="PF02412">
    <property type="entry name" value="TSP_3"/>
    <property type="match status" value="1"/>
</dbReference>
<evidence type="ECO:0000259" key="12">
    <source>
        <dbReference type="PROSITE" id="PS51123"/>
    </source>
</evidence>
<dbReference type="InterPro" id="IPR050330">
    <property type="entry name" value="Bact_OuterMem_StrucFunc"/>
</dbReference>
<evidence type="ECO:0000256" key="4">
    <source>
        <dbReference type="ARBA" id="ARBA00022692"/>
    </source>
</evidence>
<name>A0A538TNM6_UNCEI</name>
<accession>A0A538TNM6</accession>
<dbReference type="InterPro" id="IPR011250">
    <property type="entry name" value="OMP/PagP_B-barrel"/>
</dbReference>
<dbReference type="InterPro" id="IPR006665">
    <property type="entry name" value="OmpA-like"/>
</dbReference>
<dbReference type="Gene3D" id="3.30.1330.60">
    <property type="entry name" value="OmpA-like domain"/>
    <property type="match status" value="1"/>
</dbReference>
<dbReference type="InterPro" id="IPR036737">
    <property type="entry name" value="OmpA-like_sf"/>
</dbReference>
<keyword evidence="5 11" id="KW-0732">Signal</keyword>
<keyword evidence="4" id="KW-0812">Transmembrane</keyword>
<evidence type="ECO:0000256" key="3">
    <source>
        <dbReference type="ARBA" id="ARBA00022452"/>
    </source>
</evidence>
<dbReference type="GO" id="GO:0006811">
    <property type="term" value="P:monoatomic ion transport"/>
    <property type="evidence" value="ECO:0007669"/>
    <property type="project" value="UniProtKB-KW"/>
</dbReference>
<dbReference type="GO" id="GO:0007155">
    <property type="term" value="P:cell adhesion"/>
    <property type="evidence" value="ECO:0007669"/>
    <property type="project" value="InterPro"/>
</dbReference>
<keyword evidence="9" id="KW-0998">Cell outer membrane</keyword>
<dbReference type="InterPro" id="IPR027385">
    <property type="entry name" value="Beta-barrel_OMP"/>
</dbReference>
<comment type="subcellular location">
    <subcellularLocation>
        <location evidence="1">Cell outer membrane</location>
        <topology evidence="1">Multi-pass membrane protein</topology>
    </subcellularLocation>
</comment>
<dbReference type="AlphaFoldDB" id="A0A538TNM6"/>
<keyword evidence="2" id="KW-0813">Transport</keyword>
<sequence length="478" mass="50956">MRSATRTILLAASFVLMLPVVALADTSAGWLAPGGGAVWPPAEYGTDDPLGTFGGIAGLRMTPAWALEVRLHSAKGDSAKIGGAHTSFLRGDGNLTKFFLTESRFSPYLTAGAGAVRIRRPGTSDKHFAWNAGAGVRITVSERISLRLDARDVSYQVADLSGAKEYRHAPEGFGGISFGFGGRPSDEDNDGVPNKFDKCAATPLGARVDATGCPLDGDGDGVFDGIDRCDGTPKGALVDATGCPLDSDKDGAFDGIDTCPDTPAGVRVDATGCPMDSDGDGVYDGPDQCENTPKGCTVNPNGCPTDSDQDGVCDGIDKCPDTQTNVRVDMTGCPIQVSVRETELIETGMIRLQDINFDTGRATIKDDSFKILDDVGNILIRWPQLRIEIGGHTDARGSDATNQKLSEARAKAVLDYLVQKFPELIPNQFTTVGYGERQPISTNRTQLGMAKNRRVEFKVLNTEALKKQTEKQQFVPKE</sequence>
<dbReference type="Pfam" id="PF13505">
    <property type="entry name" value="OMP_b-brl"/>
    <property type="match status" value="1"/>
</dbReference>
<dbReference type="PANTHER" id="PTHR30329">
    <property type="entry name" value="STATOR ELEMENT OF FLAGELLAR MOTOR COMPLEX"/>
    <property type="match status" value="1"/>
</dbReference>
<dbReference type="SUPFAM" id="SSF103088">
    <property type="entry name" value="OmpA-like"/>
    <property type="match status" value="1"/>
</dbReference>
<dbReference type="Proteomes" id="UP000317691">
    <property type="component" value="Unassembled WGS sequence"/>
</dbReference>
<evidence type="ECO:0000256" key="11">
    <source>
        <dbReference type="SAM" id="SignalP"/>
    </source>
</evidence>
<dbReference type="GO" id="GO:0046930">
    <property type="term" value="C:pore complex"/>
    <property type="evidence" value="ECO:0007669"/>
    <property type="project" value="UniProtKB-KW"/>
</dbReference>
<dbReference type="InterPro" id="IPR003367">
    <property type="entry name" value="Thrombospondin_3-like_rpt"/>
</dbReference>
<dbReference type="GO" id="GO:0005509">
    <property type="term" value="F:calcium ion binding"/>
    <property type="evidence" value="ECO:0007669"/>
    <property type="project" value="InterPro"/>
</dbReference>
<feature type="chain" id="PRO_5021728367" evidence="11">
    <location>
        <begin position="25"/>
        <end position="478"/>
    </location>
</feature>
<dbReference type="EMBL" id="VBOZ01000014">
    <property type="protein sequence ID" value="TMQ65233.1"/>
    <property type="molecule type" value="Genomic_DNA"/>
</dbReference>